<sequence length="769" mass="83735">MDMHWYCTVSDNQCVKKLKASVDPDNKLDWMFNNNTEGSICGFNSVECWHPNENRILSLHLGSMGLKGRFPDGLENCSSMTSLDLSSNNLSGTILADTSKRLPFITNLICHITASQERYPKRKETLAALARLTQFDIADNQLSGQIPSSLSKFAPSNFANQDLCGNLLSNDCTAASSSRTGVILAVILFNVLRKMPAKKKEKDLEENKWAKTIKGAKGVKVSMFEKSVSKMKLNDLMKATGDFTKENIIGTGQSGTMYRASLPDGSFLAIKRLQDTQHSEGQFTSEMSTLGSVRQRNLVPLLGYCIAKKERLLVYKYMPKGSLYDNLHQQSSEKKALEWSLRLKIAIGTARGLAWLHHSCNPRILHRNISSKCILLDDDYEPKISDFGLARHINPFDTHLSTFVNGEFGDLGYVAPEYTRTLVATPKGDVYSFGVVLLELVTGEEPTHVSYAPEKLQREFDWITYLSNNSILQDAIDKSLIGKDSDADLLQCMKIACSCVLSSPKERPTIFEVYQLLRAVGEKYHFSAADDELTMGPQNADPGDELIVGPTSSLSMSSLPSPPSLNRRRPLPAAPPLLPPPFPSLQRRRLPLPQPERRGEARRGGAAELVGVAARHNAVQDEDGPDAGVGGGGGQREAEIGRGVDGRREAGVGGFLLQRQKQARAAGQRSAHMVRGGRGGAVAATSPSLGSPRLRRTPRPARRAAPALSASLAPLRRSPLPPPRRPPRRHATPAGEREAAMLQGRGGRGSGGEGGGSGGGAAGRGWRRL</sequence>
<feature type="compositionally biased region" description="Pro residues" evidence="7">
    <location>
        <begin position="572"/>
        <end position="583"/>
    </location>
</feature>
<evidence type="ECO:0000256" key="3">
    <source>
        <dbReference type="ARBA" id="ARBA00022692"/>
    </source>
</evidence>
<reference evidence="9 10" key="1">
    <citation type="submission" date="2024-02" db="EMBL/GenBank/DDBJ databases">
        <title>High-quality chromosome-scale genome assembly of Pensacola bahiagrass (Paspalum notatum Flugge var. saurae).</title>
        <authorList>
            <person name="Vega J.M."/>
            <person name="Podio M."/>
            <person name="Orjuela J."/>
            <person name="Siena L.A."/>
            <person name="Pessino S.C."/>
            <person name="Combes M.C."/>
            <person name="Mariac C."/>
            <person name="Albertini E."/>
            <person name="Pupilli F."/>
            <person name="Ortiz J.P.A."/>
            <person name="Leblanc O."/>
        </authorList>
    </citation>
    <scope>NUCLEOTIDE SEQUENCE [LARGE SCALE GENOMIC DNA]</scope>
    <source>
        <strain evidence="9">R1</strain>
        <tissue evidence="9">Leaf</tissue>
    </source>
</reference>
<dbReference type="AlphaFoldDB" id="A0AAQ3T1A0"/>
<keyword evidence="2" id="KW-0433">Leucine-rich repeat</keyword>
<keyword evidence="3" id="KW-0812">Transmembrane</keyword>
<feature type="region of interest" description="Disordered" evidence="7">
    <location>
        <begin position="620"/>
        <end position="647"/>
    </location>
</feature>
<dbReference type="CDD" id="cd14066">
    <property type="entry name" value="STKc_IRAK"/>
    <property type="match status" value="1"/>
</dbReference>
<dbReference type="InterPro" id="IPR001611">
    <property type="entry name" value="Leu-rich_rpt"/>
</dbReference>
<dbReference type="Pfam" id="PF00560">
    <property type="entry name" value="LRR_1"/>
    <property type="match status" value="2"/>
</dbReference>
<evidence type="ECO:0000313" key="9">
    <source>
        <dbReference type="EMBL" id="WVZ64177.1"/>
    </source>
</evidence>
<keyword evidence="4" id="KW-0677">Repeat</keyword>
<feature type="compositionally biased region" description="Basic residues" evidence="7">
    <location>
        <begin position="693"/>
        <end position="702"/>
    </location>
</feature>
<protein>
    <recommendedName>
        <fullName evidence="8">Protein kinase domain-containing protein</fullName>
    </recommendedName>
</protein>
<dbReference type="PANTHER" id="PTHR48006">
    <property type="entry name" value="LEUCINE-RICH REPEAT-CONTAINING PROTEIN DDB_G0281931-RELATED"/>
    <property type="match status" value="1"/>
</dbReference>
<evidence type="ECO:0000313" key="10">
    <source>
        <dbReference type="Proteomes" id="UP001341281"/>
    </source>
</evidence>
<dbReference type="InterPro" id="IPR000719">
    <property type="entry name" value="Prot_kinase_dom"/>
</dbReference>
<evidence type="ECO:0000256" key="1">
    <source>
        <dbReference type="ARBA" id="ARBA00004370"/>
    </source>
</evidence>
<name>A0AAQ3T1A0_PASNO</name>
<keyword evidence="6" id="KW-0472">Membrane</keyword>
<accession>A0AAQ3T1A0</accession>
<evidence type="ECO:0000256" key="6">
    <source>
        <dbReference type="ARBA" id="ARBA00023136"/>
    </source>
</evidence>
<keyword evidence="5" id="KW-1133">Transmembrane helix</keyword>
<feature type="domain" description="Protein kinase" evidence="8">
    <location>
        <begin position="243"/>
        <end position="517"/>
    </location>
</feature>
<feature type="compositionally biased region" description="Gly residues" evidence="7">
    <location>
        <begin position="744"/>
        <end position="763"/>
    </location>
</feature>
<dbReference type="Proteomes" id="UP001341281">
    <property type="component" value="Chromosome 03"/>
</dbReference>
<dbReference type="FunFam" id="1.10.510.10:FF:000095">
    <property type="entry name" value="protein STRUBBELIG-RECEPTOR FAMILY 8"/>
    <property type="match status" value="1"/>
</dbReference>
<proteinExistence type="predicted"/>
<evidence type="ECO:0000256" key="7">
    <source>
        <dbReference type="SAM" id="MobiDB-lite"/>
    </source>
</evidence>
<dbReference type="InterPro" id="IPR032675">
    <property type="entry name" value="LRR_dom_sf"/>
</dbReference>
<dbReference type="GO" id="GO:0005524">
    <property type="term" value="F:ATP binding"/>
    <property type="evidence" value="ECO:0007669"/>
    <property type="project" value="InterPro"/>
</dbReference>
<feature type="region of interest" description="Disordered" evidence="7">
    <location>
        <begin position="532"/>
        <end position="603"/>
    </location>
</feature>
<dbReference type="Gene3D" id="3.80.10.10">
    <property type="entry name" value="Ribonuclease Inhibitor"/>
    <property type="match status" value="1"/>
</dbReference>
<dbReference type="GO" id="GO:0016020">
    <property type="term" value="C:membrane"/>
    <property type="evidence" value="ECO:0007669"/>
    <property type="project" value="UniProtKB-SubCell"/>
</dbReference>
<feature type="region of interest" description="Disordered" evidence="7">
    <location>
        <begin position="659"/>
        <end position="769"/>
    </location>
</feature>
<dbReference type="InterPro" id="IPR011009">
    <property type="entry name" value="Kinase-like_dom_sf"/>
</dbReference>
<dbReference type="SUPFAM" id="SSF56112">
    <property type="entry name" value="Protein kinase-like (PK-like)"/>
    <property type="match status" value="1"/>
</dbReference>
<feature type="compositionally biased region" description="Low complexity" evidence="7">
    <location>
        <begin position="550"/>
        <end position="559"/>
    </location>
</feature>
<dbReference type="PANTHER" id="PTHR48006:SF88">
    <property type="entry name" value="LRR RECEPTOR-LIKE KINASE FAMILY PROTEIN"/>
    <property type="match status" value="1"/>
</dbReference>
<dbReference type="EMBL" id="CP144747">
    <property type="protein sequence ID" value="WVZ64177.1"/>
    <property type="molecule type" value="Genomic_DNA"/>
</dbReference>
<feature type="compositionally biased region" description="Low complexity" evidence="7">
    <location>
        <begin position="659"/>
        <end position="671"/>
    </location>
</feature>
<dbReference type="InterPro" id="IPR051824">
    <property type="entry name" value="LRR_Rcpt-Like_S/T_Kinase"/>
</dbReference>
<feature type="compositionally biased region" description="Low complexity" evidence="7">
    <location>
        <begin position="703"/>
        <end position="718"/>
    </location>
</feature>
<dbReference type="FunFam" id="3.30.200.20:FF:000428">
    <property type="entry name" value="Inactive LRR receptor-like serine/threonine-protein kinase BIR2"/>
    <property type="match status" value="1"/>
</dbReference>
<comment type="subcellular location">
    <subcellularLocation>
        <location evidence="1">Membrane</location>
    </subcellularLocation>
</comment>
<evidence type="ECO:0000259" key="8">
    <source>
        <dbReference type="PROSITE" id="PS50011"/>
    </source>
</evidence>
<feature type="compositionally biased region" description="Basic and acidic residues" evidence="7">
    <location>
        <begin position="636"/>
        <end position="647"/>
    </location>
</feature>
<gene>
    <name evidence="9" type="ORF">U9M48_013739</name>
</gene>
<dbReference type="Gene3D" id="1.10.510.10">
    <property type="entry name" value="Transferase(Phosphotransferase) domain 1"/>
    <property type="match status" value="1"/>
</dbReference>
<dbReference type="SUPFAM" id="SSF52058">
    <property type="entry name" value="L domain-like"/>
    <property type="match status" value="1"/>
</dbReference>
<dbReference type="Pfam" id="PF07714">
    <property type="entry name" value="PK_Tyr_Ser-Thr"/>
    <property type="match status" value="1"/>
</dbReference>
<evidence type="ECO:0000256" key="2">
    <source>
        <dbReference type="ARBA" id="ARBA00022614"/>
    </source>
</evidence>
<dbReference type="GO" id="GO:0004672">
    <property type="term" value="F:protein kinase activity"/>
    <property type="evidence" value="ECO:0007669"/>
    <property type="project" value="InterPro"/>
</dbReference>
<keyword evidence="10" id="KW-1185">Reference proteome</keyword>
<evidence type="ECO:0000256" key="5">
    <source>
        <dbReference type="ARBA" id="ARBA00022989"/>
    </source>
</evidence>
<evidence type="ECO:0000256" key="4">
    <source>
        <dbReference type="ARBA" id="ARBA00022737"/>
    </source>
</evidence>
<dbReference type="Gene3D" id="3.30.200.20">
    <property type="entry name" value="Phosphorylase Kinase, domain 1"/>
    <property type="match status" value="1"/>
</dbReference>
<dbReference type="PROSITE" id="PS50011">
    <property type="entry name" value="PROTEIN_KINASE_DOM"/>
    <property type="match status" value="1"/>
</dbReference>
<organism evidence="9 10">
    <name type="scientific">Paspalum notatum var. saurae</name>
    <dbReference type="NCBI Taxonomy" id="547442"/>
    <lineage>
        <taxon>Eukaryota</taxon>
        <taxon>Viridiplantae</taxon>
        <taxon>Streptophyta</taxon>
        <taxon>Embryophyta</taxon>
        <taxon>Tracheophyta</taxon>
        <taxon>Spermatophyta</taxon>
        <taxon>Magnoliopsida</taxon>
        <taxon>Liliopsida</taxon>
        <taxon>Poales</taxon>
        <taxon>Poaceae</taxon>
        <taxon>PACMAD clade</taxon>
        <taxon>Panicoideae</taxon>
        <taxon>Andropogonodae</taxon>
        <taxon>Paspaleae</taxon>
        <taxon>Paspalinae</taxon>
        <taxon>Paspalum</taxon>
    </lineage>
</organism>
<dbReference type="InterPro" id="IPR001245">
    <property type="entry name" value="Ser-Thr/Tyr_kinase_cat_dom"/>
</dbReference>